<dbReference type="InterPro" id="IPR030958">
    <property type="entry name" value="P450-rel_GT_act"/>
</dbReference>
<dbReference type="InterPro" id="IPR001128">
    <property type="entry name" value="Cyt_P450"/>
</dbReference>
<dbReference type="Gene3D" id="1.10.630.10">
    <property type="entry name" value="Cytochrome P450"/>
    <property type="match status" value="1"/>
</dbReference>
<keyword evidence="3" id="KW-1185">Reference proteome</keyword>
<proteinExistence type="inferred from homology"/>
<name>A0ABW8HFY8_9ACTN</name>
<evidence type="ECO:0000313" key="3">
    <source>
        <dbReference type="Proteomes" id="UP001617907"/>
    </source>
</evidence>
<dbReference type="SUPFAM" id="SSF48264">
    <property type="entry name" value="Cytochrome P450"/>
    <property type="match status" value="1"/>
</dbReference>
<sequence length="438" mass="46398">MTRHQVDPRLLDDSELTRHLLAARGTQWMRGNRGDPYALILRAQGIDPHALYRGMRGRPALRQSESDTWVTASYTAGAEVLEDERLTLRDPKARRRRKVFGIDAGSSLKHVLQLDDDVLARPPAFYAELSAAVAPVLGSAALERHRGAVDGVFERTLGSLGGSFDLMEDFARPGTVAAVAELLGLSEAERAEVAGLCPGAGTALDALLCPPTLGMTRRLVESFDGLRKVVDTLVAARSAAPGDDPVSRLLRETPDPGGAAADATVALMLTLVVGVETTANLVCDAVLALLADPGQLALVREDPGLVAGAVEETLRFQPPVRLESRIVSEEVQIAGQRLDKGHQVVVLVDAAGRDPEVYPEPERFLVDRAPGVPPLSLHGRSPAGFTAPVVRFVAGAALGRLVADRVGTLGLAGQVVRRMRSPVVQGVARCPVAATQAG</sequence>
<organism evidence="2 3">
    <name type="scientific">Streptomyces ardesiacus</name>
    <dbReference type="NCBI Taxonomy" id="285564"/>
    <lineage>
        <taxon>Bacteria</taxon>
        <taxon>Bacillati</taxon>
        <taxon>Actinomycetota</taxon>
        <taxon>Actinomycetes</taxon>
        <taxon>Kitasatosporales</taxon>
        <taxon>Streptomycetaceae</taxon>
        <taxon>Streptomyces</taxon>
    </lineage>
</organism>
<dbReference type="NCBIfam" id="TIGR04515">
    <property type="entry name" value="P450_rel_GT_act"/>
    <property type="match status" value="1"/>
</dbReference>
<dbReference type="EMBL" id="JBIVPC010000015">
    <property type="protein sequence ID" value="MFJ6039687.1"/>
    <property type="molecule type" value="Genomic_DNA"/>
</dbReference>
<comment type="caution">
    <text evidence="2">The sequence shown here is derived from an EMBL/GenBank/DDBJ whole genome shotgun (WGS) entry which is preliminary data.</text>
</comment>
<evidence type="ECO:0000313" key="2">
    <source>
        <dbReference type="EMBL" id="MFJ6039687.1"/>
    </source>
</evidence>
<comment type="similarity">
    <text evidence="1">Belongs to the cytochrome P450 family.</text>
</comment>
<evidence type="ECO:0000256" key="1">
    <source>
        <dbReference type="ARBA" id="ARBA00010617"/>
    </source>
</evidence>
<dbReference type="RefSeq" id="WP_350892158.1">
    <property type="nucleotide sequence ID" value="NZ_JBEOTR010000033.1"/>
</dbReference>
<dbReference type="Pfam" id="PF00067">
    <property type="entry name" value="p450"/>
    <property type="match status" value="1"/>
</dbReference>
<protein>
    <submittedName>
        <fullName evidence="2">P450-derived glycosyltransferase activator</fullName>
    </submittedName>
</protein>
<dbReference type="PANTHER" id="PTHR46696">
    <property type="entry name" value="P450, PUTATIVE (EUROFUNG)-RELATED"/>
    <property type="match status" value="1"/>
</dbReference>
<dbReference type="PANTHER" id="PTHR46696:SF1">
    <property type="entry name" value="CYTOCHROME P450 YJIB-RELATED"/>
    <property type="match status" value="1"/>
</dbReference>
<accession>A0ABW8HFY8</accession>
<dbReference type="PRINTS" id="PR00359">
    <property type="entry name" value="BP450"/>
</dbReference>
<reference evidence="2 3" key="1">
    <citation type="submission" date="2024-10" db="EMBL/GenBank/DDBJ databases">
        <title>The Natural Products Discovery Center: Release of the First 8490 Sequenced Strains for Exploring Actinobacteria Biosynthetic Diversity.</title>
        <authorList>
            <person name="Kalkreuter E."/>
            <person name="Kautsar S.A."/>
            <person name="Yang D."/>
            <person name="Bader C.D."/>
            <person name="Teijaro C.N."/>
            <person name="Fluegel L."/>
            <person name="Davis C.M."/>
            <person name="Simpson J.R."/>
            <person name="Lauterbach L."/>
            <person name="Steele A.D."/>
            <person name="Gui C."/>
            <person name="Meng S."/>
            <person name="Li G."/>
            <person name="Viehrig K."/>
            <person name="Ye F."/>
            <person name="Su P."/>
            <person name="Kiefer A.F."/>
            <person name="Nichols A."/>
            <person name="Cepeda A.J."/>
            <person name="Yan W."/>
            <person name="Fan B."/>
            <person name="Jiang Y."/>
            <person name="Adhikari A."/>
            <person name="Zheng C.-J."/>
            <person name="Schuster L."/>
            <person name="Cowan T.M."/>
            <person name="Smanski M.J."/>
            <person name="Chevrette M.G."/>
            <person name="De Carvalho L.P.S."/>
            <person name="Shen B."/>
        </authorList>
    </citation>
    <scope>NUCLEOTIDE SEQUENCE [LARGE SCALE GENOMIC DNA]</scope>
    <source>
        <strain evidence="2 3">NPDC093086</strain>
    </source>
</reference>
<dbReference type="Proteomes" id="UP001617907">
    <property type="component" value="Unassembled WGS sequence"/>
</dbReference>
<dbReference type="InterPro" id="IPR002397">
    <property type="entry name" value="Cyt_P450_B"/>
</dbReference>
<dbReference type="InterPro" id="IPR036396">
    <property type="entry name" value="Cyt_P450_sf"/>
</dbReference>
<gene>
    <name evidence="2" type="ORF">ACIQFM_25940</name>
</gene>